<organism evidence="2 3">
    <name type="scientific">Palleronia aestuarii</name>
    <dbReference type="NCBI Taxonomy" id="568105"/>
    <lineage>
        <taxon>Bacteria</taxon>
        <taxon>Pseudomonadati</taxon>
        <taxon>Pseudomonadota</taxon>
        <taxon>Alphaproteobacteria</taxon>
        <taxon>Rhodobacterales</taxon>
        <taxon>Roseobacteraceae</taxon>
        <taxon>Palleronia</taxon>
    </lineage>
</organism>
<dbReference type="Proteomes" id="UP000248916">
    <property type="component" value="Unassembled WGS sequence"/>
</dbReference>
<dbReference type="AlphaFoldDB" id="A0A2W7N5R4"/>
<reference evidence="2 3" key="1">
    <citation type="submission" date="2018-06" db="EMBL/GenBank/DDBJ databases">
        <title>Genomic Encyclopedia of Archaeal and Bacterial Type Strains, Phase II (KMG-II): from individual species to whole genera.</title>
        <authorList>
            <person name="Goeker M."/>
        </authorList>
    </citation>
    <scope>NUCLEOTIDE SEQUENCE [LARGE SCALE GENOMIC DNA]</scope>
    <source>
        <strain evidence="2 3">DSM 22009</strain>
    </source>
</reference>
<protein>
    <submittedName>
        <fullName evidence="2">Uncharacterized protein</fullName>
    </submittedName>
</protein>
<evidence type="ECO:0000256" key="1">
    <source>
        <dbReference type="SAM" id="Phobius"/>
    </source>
</evidence>
<keyword evidence="1" id="KW-0472">Membrane</keyword>
<dbReference type="RefSeq" id="WP_111538247.1">
    <property type="nucleotide sequence ID" value="NZ_QKZL01000017.1"/>
</dbReference>
<evidence type="ECO:0000313" key="3">
    <source>
        <dbReference type="Proteomes" id="UP000248916"/>
    </source>
</evidence>
<comment type="caution">
    <text evidence="2">The sequence shown here is derived from an EMBL/GenBank/DDBJ whole genome shotgun (WGS) entry which is preliminary data.</text>
</comment>
<dbReference type="OrthoDB" id="7869911at2"/>
<feature type="transmembrane region" description="Helical" evidence="1">
    <location>
        <begin position="7"/>
        <end position="25"/>
    </location>
</feature>
<keyword evidence="1" id="KW-1133">Transmembrane helix</keyword>
<proteinExistence type="predicted"/>
<name>A0A2W7N5R4_9RHOB</name>
<evidence type="ECO:0000313" key="2">
    <source>
        <dbReference type="EMBL" id="PZX13617.1"/>
    </source>
</evidence>
<keyword evidence="1" id="KW-0812">Transmembrane</keyword>
<sequence length="71" mass="8042">MPLDRFVLILVCVIGAAGLTIWLGAIVSASFAFPMGWFALVPTLLVLYVLWRVVSDRLRSAEDDRYDRTKR</sequence>
<dbReference type="EMBL" id="QKZL01000017">
    <property type="protein sequence ID" value="PZX13617.1"/>
    <property type="molecule type" value="Genomic_DNA"/>
</dbReference>
<keyword evidence="3" id="KW-1185">Reference proteome</keyword>
<feature type="transmembrane region" description="Helical" evidence="1">
    <location>
        <begin position="31"/>
        <end position="51"/>
    </location>
</feature>
<accession>A0A2W7N5R4</accession>
<gene>
    <name evidence="2" type="ORF">LX81_03166</name>
</gene>